<evidence type="ECO:0008006" key="13">
    <source>
        <dbReference type="Google" id="ProtNLM"/>
    </source>
</evidence>
<feature type="region of interest" description="Disordered" evidence="8">
    <location>
        <begin position="709"/>
        <end position="824"/>
    </location>
</feature>
<dbReference type="InterPro" id="IPR050777">
    <property type="entry name" value="SET2_Histone-Lys_MeTrsfase"/>
</dbReference>
<feature type="domain" description="AWS" evidence="11">
    <location>
        <begin position="1"/>
        <end position="48"/>
    </location>
</feature>
<feature type="compositionally biased region" description="Basic and acidic residues" evidence="8">
    <location>
        <begin position="360"/>
        <end position="372"/>
    </location>
</feature>
<evidence type="ECO:0000256" key="2">
    <source>
        <dbReference type="ARBA" id="ARBA00004286"/>
    </source>
</evidence>
<dbReference type="GO" id="GO:0005694">
    <property type="term" value="C:chromosome"/>
    <property type="evidence" value="ECO:0007669"/>
    <property type="project" value="UniProtKB-SubCell"/>
</dbReference>
<dbReference type="AlphaFoldDB" id="A0A2N9ITW5"/>
<evidence type="ECO:0000256" key="3">
    <source>
        <dbReference type="ARBA" id="ARBA00022454"/>
    </source>
</evidence>
<gene>
    <name evidence="12" type="ORF">FSB_LOCUS55707</name>
</gene>
<dbReference type="GO" id="GO:0042054">
    <property type="term" value="F:histone methyltransferase activity"/>
    <property type="evidence" value="ECO:0007669"/>
    <property type="project" value="InterPro"/>
</dbReference>
<feature type="compositionally biased region" description="Basic and acidic residues" evidence="8">
    <location>
        <begin position="742"/>
        <end position="751"/>
    </location>
</feature>
<keyword evidence="6" id="KW-0949">S-adenosyl-L-methionine</keyword>
<feature type="region of interest" description="Disordered" evidence="8">
    <location>
        <begin position="300"/>
        <end position="320"/>
    </location>
</feature>
<evidence type="ECO:0000256" key="7">
    <source>
        <dbReference type="ARBA" id="ARBA00023242"/>
    </source>
</evidence>
<dbReference type="PROSITE" id="PS51215">
    <property type="entry name" value="AWS"/>
    <property type="match status" value="1"/>
</dbReference>
<feature type="compositionally biased region" description="Basic and acidic residues" evidence="8">
    <location>
        <begin position="793"/>
        <end position="808"/>
    </location>
</feature>
<dbReference type="Gene3D" id="2.170.270.10">
    <property type="entry name" value="SET domain"/>
    <property type="match status" value="2"/>
</dbReference>
<feature type="compositionally biased region" description="Polar residues" evidence="8">
    <location>
        <begin position="397"/>
        <end position="414"/>
    </location>
</feature>
<evidence type="ECO:0000313" key="12">
    <source>
        <dbReference type="EMBL" id="SPD27825.1"/>
    </source>
</evidence>
<keyword evidence="7" id="KW-0539">Nucleus</keyword>
<dbReference type="SMART" id="SM00570">
    <property type="entry name" value="AWS"/>
    <property type="match status" value="1"/>
</dbReference>
<dbReference type="PROSITE" id="PS50868">
    <property type="entry name" value="POST_SET"/>
    <property type="match status" value="1"/>
</dbReference>
<feature type="domain" description="Post-SET" evidence="10">
    <location>
        <begin position="175"/>
        <end position="191"/>
    </location>
</feature>
<feature type="region of interest" description="Disordered" evidence="8">
    <location>
        <begin position="353"/>
        <end position="430"/>
    </location>
</feature>
<proteinExistence type="predicted"/>
<evidence type="ECO:0000256" key="5">
    <source>
        <dbReference type="ARBA" id="ARBA00022679"/>
    </source>
</evidence>
<evidence type="ECO:0000256" key="8">
    <source>
        <dbReference type="SAM" id="MobiDB-lite"/>
    </source>
</evidence>
<feature type="compositionally biased region" description="Low complexity" evidence="8">
    <location>
        <begin position="375"/>
        <end position="388"/>
    </location>
</feature>
<protein>
    <recommendedName>
        <fullName evidence="13">Post-SET domain-containing protein</fullName>
    </recommendedName>
</protein>
<reference evidence="12" key="1">
    <citation type="submission" date="2018-02" db="EMBL/GenBank/DDBJ databases">
        <authorList>
            <person name="Cohen D.B."/>
            <person name="Kent A.D."/>
        </authorList>
    </citation>
    <scope>NUCLEOTIDE SEQUENCE</scope>
</reference>
<evidence type="ECO:0000256" key="9">
    <source>
        <dbReference type="SAM" id="Phobius"/>
    </source>
</evidence>
<accession>A0A2N9ITW5</accession>
<evidence type="ECO:0000256" key="6">
    <source>
        <dbReference type="ARBA" id="ARBA00022691"/>
    </source>
</evidence>
<dbReference type="InterPro" id="IPR006560">
    <property type="entry name" value="AWS_dom"/>
</dbReference>
<keyword evidence="3" id="KW-0158">Chromosome</keyword>
<keyword evidence="4" id="KW-0489">Methyltransferase</keyword>
<keyword evidence="5" id="KW-0808">Transferase</keyword>
<feature type="region of interest" description="Disordered" evidence="8">
    <location>
        <begin position="449"/>
        <end position="481"/>
    </location>
</feature>
<dbReference type="InterPro" id="IPR046341">
    <property type="entry name" value="SET_dom_sf"/>
</dbReference>
<evidence type="ECO:0000259" key="10">
    <source>
        <dbReference type="PROSITE" id="PS50868"/>
    </source>
</evidence>
<keyword evidence="9" id="KW-0812">Transmembrane</keyword>
<feature type="transmembrane region" description="Helical" evidence="9">
    <location>
        <begin position="116"/>
        <end position="142"/>
    </location>
</feature>
<dbReference type="GO" id="GO:0032259">
    <property type="term" value="P:methylation"/>
    <property type="evidence" value="ECO:0007669"/>
    <property type="project" value="UniProtKB-KW"/>
</dbReference>
<evidence type="ECO:0000256" key="1">
    <source>
        <dbReference type="ARBA" id="ARBA00004123"/>
    </source>
</evidence>
<dbReference type="PANTHER" id="PTHR22884">
    <property type="entry name" value="SET DOMAIN PROTEINS"/>
    <property type="match status" value="1"/>
</dbReference>
<feature type="region of interest" description="Disordered" evidence="8">
    <location>
        <begin position="903"/>
        <end position="924"/>
    </location>
</feature>
<evidence type="ECO:0000259" key="11">
    <source>
        <dbReference type="PROSITE" id="PS51215"/>
    </source>
</evidence>
<dbReference type="SMART" id="SM00508">
    <property type="entry name" value="PostSET"/>
    <property type="match status" value="1"/>
</dbReference>
<dbReference type="InterPro" id="IPR003616">
    <property type="entry name" value="Post-SET_dom"/>
</dbReference>
<dbReference type="SUPFAM" id="SSF82199">
    <property type="entry name" value="SET domain"/>
    <property type="match status" value="1"/>
</dbReference>
<comment type="subcellular location">
    <subcellularLocation>
        <location evidence="2">Chromosome</location>
    </subcellularLocation>
    <subcellularLocation>
        <location evidence="1">Nucleus</location>
    </subcellularLocation>
</comment>
<dbReference type="EMBL" id="OIVN01006209">
    <property type="protein sequence ID" value="SPD27825.1"/>
    <property type="molecule type" value="Genomic_DNA"/>
</dbReference>
<dbReference type="GO" id="GO:0005634">
    <property type="term" value="C:nucleus"/>
    <property type="evidence" value="ECO:0007669"/>
    <property type="project" value="UniProtKB-SubCell"/>
</dbReference>
<evidence type="ECO:0000256" key="4">
    <source>
        <dbReference type="ARBA" id="ARBA00022603"/>
    </source>
</evidence>
<sequence>MVCHCESPSKGRLGCGDECLNRILNIECVQGTCPCGDLCSNQQFQKRKYAELEWFRCGKKGYGLKLREDISEGQFLIEYVGEVLDMQSYEARQKEYALKGHRHFYFMTLNGSELDFMGFLCIFFLDSHVVTATITWVVLAMLPWTFCMNDRWGVGIDEGEEVTFDYNYVRVFGAAAKKCHCGAPQCRGYIGGDLLNTEVIVQGDSDEEFPEPVMVHEKGVSKVSLKYMRSRANPSDSAEIQTAEGIILKDRHGIDEATVAIGHLENTIEKDDSMNRAAISQLHSSVELEDSKGNLPSFVQPGEMSHQTEDVTSKPMPAVQQETSIEEETMNGTSCYADRLEILSPTMLSISLSDGVDANRNSKSDTVEEKRVSSKSHSLMKVSRSSSSVKKEKVRSNPLNTSKAQVTANKSQMLSIKPKKLLEGSSNGRSEAVEEKLNELLDTDGGISKRKQIPKFDRPPGSFKCLPSESPTSSRLVTPRAPPVNCPKLDLSRLEEVTVSDQRSGVDAPKGYLKLLLLTAASGDSGNGEAIQSNRDLSMILDALLKTKSKAVLIDIINKNGLRMLHNIMKQYRRDFKKIPILRKLLKVLEYLAVRDILTPEHINGGPPCPGMESFRESILSLTEHDDKQVHQIARKFRDRWIPRPVRKPSYLDRDDGRMEIHRGSNCNRFSASQGYWRDQPVRTTEAIDCMKQSMDATTSDDTGLQEGCFAPCVGGGPTKETKTRKRKSRWDQPAETNPDSRSSEHKEPKTESSLLQHFESRPLQGGVGVSPDHIDKVSRKSRNCPGSVHNHCQQDEATRADNERQNIPEDVPPGFSSPQAMGSSYASSTVIDLQQNVCHTKCPFDAIIGQPQEKFISRLPVSYGIPLSIVQQFGTPQEENVESWIIAPGMPFHPFPPLPPFSRDSKDHPPHSLNPLTTINRPAEGRRDCDCPAPCHADETTPCANSQQTFKRARESSYDLGRRYFRQQKWNNAKLGPPWLRKRNGWEHMGDNSRGETCSIEFQSS</sequence>
<organism evidence="12">
    <name type="scientific">Fagus sylvatica</name>
    <name type="common">Beechnut</name>
    <dbReference type="NCBI Taxonomy" id="28930"/>
    <lineage>
        <taxon>Eukaryota</taxon>
        <taxon>Viridiplantae</taxon>
        <taxon>Streptophyta</taxon>
        <taxon>Embryophyta</taxon>
        <taxon>Tracheophyta</taxon>
        <taxon>Spermatophyta</taxon>
        <taxon>Magnoliopsida</taxon>
        <taxon>eudicotyledons</taxon>
        <taxon>Gunneridae</taxon>
        <taxon>Pentapetalae</taxon>
        <taxon>rosids</taxon>
        <taxon>fabids</taxon>
        <taxon>Fagales</taxon>
        <taxon>Fagaceae</taxon>
        <taxon>Fagus</taxon>
    </lineage>
</organism>
<dbReference type="Pfam" id="PF17907">
    <property type="entry name" value="AWS"/>
    <property type="match status" value="1"/>
</dbReference>
<keyword evidence="9" id="KW-0472">Membrane</keyword>
<keyword evidence="9" id="KW-1133">Transmembrane helix</keyword>
<name>A0A2N9ITW5_FAGSY</name>